<evidence type="ECO:0000259" key="8">
    <source>
        <dbReference type="PROSITE" id="PS51379"/>
    </source>
</evidence>
<feature type="transmembrane region" description="Helical" evidence="7">
    <location>
        <begin position="90"/>
        <end position="110"/>
    </location>
</feature>
<keyword evidence="4" id="KW-0249">Electron transport</keyword>
<dbReference type="PANTHER" id="PTHR30176:SF3">
    <property type="entry name" value="FERREDOXIN-TYPE PROTEIN NAPH"/>
    <property type="match status" value="1"/>
</dbReference>
<keyword evidence="10" id="KW-1185">Reference proteome</keyword>
<dbReference type="GO" id="GO:0051539">
    <property type="term" value="F:4 iron, 4 sulfur cluster binding"/>
    <property type="evidence" value="ECO:0007669"/>
    <property type="project" value="UniProtKB-KW"/>
</dbReference>
<feature type="domain" description="4Fe-4S ferredoxin-type" evidence="8">
    <location>
        <begin position="181"/>
        <end position="209"/>
    </location>
</feature>
<dbReference type="InterPro" id="IPR051684">
    <property type="entry name" value="Electron_Trans/Redox"/>
</dbReference>
<dbReference type="RefSeq" id="WP_015391696.1">
    <property type="nucleotide sequence ID" value="NC_020291.1"/>
</dbReference>
<dbReference type="PROSITE" id="PS51379">
    <property type="entry name" value="4FE4S_FER_2"/>
    <property type="match status" value="2"/>
</dbReference>
<keyword evidence="6" id="KW-0411">Iron-sulfur</keyword>
<dbReference type="Pfam" id="PF12801">
    <property type="entry name" value="Fer4_5"/>
    <property type="match status" value="2"/>
</dbReference>
<dbReference type="OrthoDB" id="9806398at2"/>
<dbReference type="AlphaFoldDB" id="M1MBR6"/>
<keyword evidence="7" id="KW-0472">Membrane</keyword>
<dbReference type="PROSITE" id="PS00198">
    <property type="entry name" value="4FE4S_FER_1"/>
    <property type="match status" value="1"/>
</dbReference>
<sequence length="240" mass="27586">MKRQNVRKLFLISSMLLFPITIYYFSPYLIIQGALEGVINGSFIIFLLMLISSVFLGRAYCGYLCPVSGIQECTVLINDKKAKQGWKNNIKYVIWLIWIIGIILCFVFSKQKLTVDFFYMTDHGISISNIYGYIIYYLVILLVFIPSVLFGKRIFCHYFCWMAPFMVIGNKLGNLLHIKKIRLEAHKDKCINCHICDKSCPMSLNVSEKVNVEKMEDSECILCGACVDSCPKKAITYKVN</sequence>
<dbReference type="HOGENOM" id="CLU_076047_0_0_9"/>
<protein>
    <submittedName>
        <fullName evidence="9">4Fe-4S binding domain/4Fe-4S dicluster domain-containing</fullName>
    </submittedName>
</protein>
<accession>M1MBR6</accession>
<dbReference type="STRING" id="36745.CLSAP_15770"/>
<feature type="transmembrane region" description="Helical" evidence="7">
    <location>
        <begin position="37"/>
        <end position="56"/>
    </location>
</feature>
<dbReference type="KEGG" id="csr:Cspa_c16040"/>
<evidence type="ECO:0000256" key="1">
    <source>
        <dbReference type="ARBA" id="ARBA00022448"/>
    </source>
</evidence>
<feature type="domain" description="4Fe-4S ferredoxin-type" evidence="8">
    <location>
        <begin position="211"/>
        <end position="240"/>
    </location>
</feature>
<dbReference type="PATRIC" id="fig|931276.5.peg.1572"/>
<dbReference type="Pfam" id="PF13187">
    <property type="entry name" value="Fer4_9"/>
    <property type="match status" value="1"/>
</dbReference>
<keyword evidence="5" id="KW-0408">Iron</keyword>
<dbReference type="Proteomes" id="UP000011728">
    <property type="component" value="Chromosome"/>
</dbReference>
<keyword evidence="7" id="KW-1133">Transmembrane helix</keyword>
<keyword evidence="2" id="KW-0004">4Fe-4S</keyword>
<dbReference type="SUPFAM" id="SSF54862">
    <property type="entry name" value="4Fe-4S ferredoxins"/>
    <property type="match status" value="1"/>
</dbReference>
<feature type="transmembrane region" description="Helical" evidence="7">
    <location>
        <begin position="130"/>
        <end position="150"/>
    </location>
</feature>
<evidence type="ECO:0000256" key="5">
    <source>
        <dbReference type="ARBA" id="ARBA00023004"/>
    </source>
</evidence>
<evidence type="ECO:0000256" key="4">
    <source>
        <dbReference type="ARBA" id="ARBA00022982"/>
    </source>
</evidence>
<dbReference type="InterPro" id="IPR017896">
    <property type="entry name" value="4Fe4S_Fe-S-bd"/>
</dbReference>
<evidence type="ECO:0000256" key="7">
    <source>
        <dbReference type="SAM" id="Phobius"/>
    </source>
</evidence>
<dbReference type="GO" id="GO:0046872">
    <property type="term" value="F:metal ion binding"/>
    <property type="evidence" value="ECO:0007669"/>
    <property type="project" value="UniProtKB-KW"/>
</dbReference>
<evidence type="ECO:0000313" key="10">
    <source>
        <dbReference type="Proteomes" id="UP000011728"/>
    </source>
</evidence>
<organism evidence="9 10">
    <name type="scientific">Clostridium saccharoperbutylacetonicum N1-4(HMT)</name>
    <dbReference type="NCBI Taxonomy" id="931276"/>
    <lineage>
        <taxon>Bacteria</taxon>
        <taxon>Bacillati</taxon>
        <taxon>Bacillota</taxon>
        <taxon>Clostridia</taxon>
        <taxon>Eubacteriales</taxon>
        <taxon>Clostridiaceae</taxon>
        <taxon>Clostridium</taxon>
    </lineage>
</organism>
<dbReference type="Gene3D" id="3.30.70.20">
    <property type="match status" value="1"/>
</dbReference>
<evidence type="ECO:0000256" key="2">
    <source>
        <dbReference type="ARBA" id="ARBA00022485"/>
    </source>
</evidence>
<feature type="transmembrane region" description="Helical" evidence="7">
    <location>
        <begin position="9"/>
        <end position="31"/>
    </location>
</feature>
<keyword evidence="1" id="KW-0813">Transport</keyword>
<dbReference type="InterPro" id="IPR017900">
    <property type="entry name" value="4Fe4S_Fe_S_CS"/>
</dbReference>
<gene>
    <name evidence="9" type="ORF">Cspa_c16040</name>
</gene>
<name>M1MBR6_9CLOT</name>
<evidence type="ECO:0000256" key="6">
    <source>
        <dbReference type="ARBA" id="ARBA00023014"/>
    </source>
</evidence>
<keyword evidence="3" id="KW-0479">Metal-binding</keyword>
<evidence type="ECO:0000313" key="9">
    <source>
        <dbReference type="EMBL" id="AGF55374.1"/>
    </source>
</evidence>
<dbReference type="EMBL" id="CP004121">
    <property type="protein sequence ID" value="AGF55374.1"/>
    <property type="molecule type" value="Genomic_DNA"/>
</dbReference>
<keyword evidence="7" id="KW-0812">Transmembrane</keyword>
<reference evidence="9 10" key="1">
    <citation type="submission" date="2013-02" db="EMBL/GenBank/DDBJ databases">
        <title>Genome sequence of Clostridium saccharoperbutylacetonicum N1-4(HMT).</title>
        <authorList>
            <person name="Poehlein A."/>
            <person name="Daniel R."/>
        </authorList>
    </citation>
    <scope>NUCLEOTIDE SEQUENCE [LARGE SCALE GENOMIC DNA]</scope>
    <source>
        <strain evidence="10">N1-4(HMT)</strain>
    </source>
</reference>
<proteinExistence type="predicted"/>
<dbReference type="GO" id="GO:0005886">
    <property type="term" value="C:plasma membrane"/>
    <property type="evidence" value="ECO:0007669"/>
    <property type="project" value="TreeGrafter"/>
</dbReference>
<dbReference type="eggNOG" id="COG0348">
    <property type="taxonomic scope" value="Bacteria"/>
</dbReference>
<evidence type="ECO:0000256" key="3">
    <source>
        <dbReference type="ARBA" id="ARBA00022723"/>
    </source>
</evidence>
<dbReference type="PANTHER" id="PTHR30176">
    <property type="entry name" value="FERREDOXIN-TYPE PROTEIN NAPH"/>
    <property type="match status" value="1"/>
</dbReference>